<feature type="DNA-binding region" description="OmpR/PhoB-type" evidence="5">
    <location>
        <begin position="1"/>
        <end position="105"/>
    </location>
</feature>
<sequence>MTAQDLLPVRISVLGPVRASVGGELVDLAGPKQRSVLVRLVLAHGDVVSVDRLIEDLWAGEPPPKALAALQAYISHLRRVLEPGRERRAAARVIVSAAPGYCLRLPDEAVDVWSLEARIAAAEQHSDPLERAPLLEDVVAAWTGDPYVEVRDALWAAPEVARLAELRLSVTEAHAAAQSALGQHGVVARVLEPHVRDHPDREAAACLLAVARYRSGHQAAALDVLRRTTAYLTEELGLEPGRALRDLERDILRHADHLEPIALAPAPVSPPHDAPQASPTRGRADELAAIDAAAAAAVRGGLRVVWIGGEAGAGKTTVVDAAAARLRDAGWTVVAGRSPEVDGAPPGWAWTEVLETFSATLPPRQAGALAPLLHDGRATAEGSAFWIAHALAEVLGQAAERTPLLIVLDDLHRTDGLTLELLRLTADRLGSGRVLVIGTYRPSESGAELGQARAALANHTAAHLTLSGLDDAALTALAIDCGLPAVTRETLRLLRDRTGGNPLFVRELARLMVAEGVDAAHGRIPAGVGDVVRRRLARLPPQTATALRQAAVLGREVDITLLGELARSDDDELLDALEPAVLAGLLDESVPGRVRFAHNLIRDTLYEDTSVLRRSRLHAAALDLLRPRGADAASLAYHAVAAATADTASEAAGFAMQAAREADAVGAPVEAARQWRAAVRMFELAGADHSAAVPARCGLIAALAQAGDAIGSREELHHTMVAVGSHDALAVQALTASDSPLVWRVRDGDLIDHAIVDPLRRVLNREQDPQVRARLLLTLFTELEGVEHDSALAAGQEALALARAVHAQDPAGNQRLLCAALNVRAFACLGPDLAHERESVVAELLSVAEACDAIDYQAVAHWFAFLDASAGSDLAGAAAHADQAVARAGTGQLGFLLGVLDAFGAQLAVLAGRTDEGERGYIAVSAKLAEYGVANGAHIGIVGRVSANLVRGGLAPMADDLVAVHRFVSRIIADGAAIALHQAGRTEEAQQIWAQRVPIERSFYFVAMATLRAHAAVAVGDLAVATATAAELLPYSGRFAGLDNGTLLTGPVDAALAAVAEATGDATGAARYRQAAAELTERLRAAAQALID</sequence>
<dbReference type="Gene3D" id="1.10.10.10">
    <property type="entry name" value="Winged helix-like DNA-binding domain superfamily/Winged helix DNA-binding domain"/>
    <property type="match status" value="1"/>
</dbReference>
<dbReference type="PANTHER" id="PTHR35807:SF1">
    <property type="entry name" value="TRANSCRIPTIONAL REGULATOR REDD"/>
    <property type="match status" value="1"/>
</dbReference>
<gene>
    <name evidence="7" type="ORF">EXE63_05100</name>
</gene>
<accession>A0A6H0RYI4</accession>
<evidence type="ECO:0000259" key="6">
    <source>
        <dbReference type="PROSITE" id="PS51755"/>
    </source>
</evidence>
<dbReference type="Proteomes" id="UP000501849">
    <property type="component" value="Chromosome"/>
</dbReference>
<comment type="similarity">
    <text evidence="1">Belongs to the AfsR/DnrI/RedD regulatory family.</text>
</comment>
<feature type="domain" description="OmpR/PhoB-type" evidence="6">
    <location>
        <begin position="1"/>
        <end position="105"/>
    </location>
</feature>
<dbReference type="SMART" id="SM01043">
    <property type="entry name" value="BTAD"/>
    <property type="match status" value="1"/>
</dbReference>
<dbReference type="InterPro" id="IPR036388">
    <property type="entry name" value="WH-like_DNA-bd_sf"/>
</dbReference>
<keyword evidence="4" id="KW-0804">Transcription</keyword>
<dbReference type="PROSITE" id="PS51755">
    <property type="entry name" value="OMPR_PHOB"/>
    <property type="match status" value="1"/>
</dbReference>
<dbReference type="Gene3D" id="3.40.50.300">
    <property type="entry name" value="P-loop containing nucleotide triphosphate hydrolases"/>
    <property type="match status" value="1"/>
</dbReference>
<dbReference type="GO" id="GO:0003677">
    <property type="term" value="F:DNA binding"/>
    <property type="evidence" value="ECO:0007669"/>
    <property type="project" value="UniProtKB-UniRule"/>
</dbReference>
<evidence type="ECO:0000256" key="4">
    <source>
        <dbReference type="ARBA" id="ARBA00023163"/>
    </source>
</evidence>
<evidence type="ECO:0000256" key="1">
    <source>
        <dbReference type="ARBA" id="ARBA00005820"/>
    </source>
</evidence>
<reference evidence="7 8" key="1">
    <citation type="submission" date="2019-04" db="EMBL/GenBank/DDBJ databases">
        <title>Draft, Whole-Genome Sequence of the Anthracene-degrading Mycobacterium frederiksbergense LB501T, Isolated from a Polycyclic Aromatic Hydrocarbon (PAH)-Contaminated Soil.</title>
        <authorList>
            <person name="Augelletti F."/>
        </authorList>
    </citation>
    <scope>NUCLEOTIDE SEQUENCE [LARGE SCALE GENOMIC DNA]</scope>
    <source>
        <strain evidence="7 8">LB 501T</strain>
    </source>
</reference>
<keyword evidence="2" id="KW-0805">Transcription regulation</keyword>
<dbReference type="InterPro" id="IPR016032">
    <property type="entry name" value="Sig_transdc_resp-reg_C-effctor"/>
</dbReference>
<evidence type="ECO:0000256" key="5">
    <source>
        <dbReference type="PROSITE-ProRule" id="PRU01091"/>
    </source>
</evidence>
<dbReference type="AlphaFoldDB" id="A0A6H0RYI4"/>
<evidence type="ECO:0000313" key="8">
    <source>
        <dbReference type="Proteomes" id="UP000501849"/>
    </source>
</evidence>
<dbReference type="PANTHER" id="PTHR35807">
    <property type="entry name" value="TRANSCRIPTIONAL REGULATOR REDD-RELATED"/>
    <property type="match status" value="1"/>
</dbReference>
<keyword evidence="3 5" id="KW-0238">DNA-binding</keyword>
<dbReference type="InterPro" id="IPR027417">
    <property type="entry name" value="P-loop_NTPase"/>
</dbReference>
<dbReference type="SUPFAM" id="SSF48452">
    <property type="entry name" value="TPR-like"/>
    <property type="match status" value="1"/>
</dbReference>
<dbReference type="GO" id="GO:0006355">
    <property type="term" value="P:regulation of DNA-templated transcription"/>
    <property type="evidence" value="ECO:0007669"/>
    <property type="project" value="InterPro"/>
</dbReference>
<dbReference type="Pfam" id="PF13191">
    <property type="entry name" value="AAA_16"/>
    <property type="match status" value="1"/>
</dbReference>
<dbReference type="Pfam" id="PF03704">
    <property type="entry name" value="BTAD"/>
    <property type="match status" value="1"/>
</dbReference>
<organism evidence="7 8">
    <name type="scientific">Mycolicibacterium frederiksbergense</name>
    <dbReference type="NCBI Taxonomy" id="117567"/>
    <lineage>
        <taxon>Bacteria</taxon>
        <taxon>Bacillati</taxon>
        <taxon>Actinomycetota</taxon>
        <taxon>Actinomycetes</taxon>
        <taxon>Mycobacteriales</taxon>
        <taxon>Mycobacteriaceae</taxon>
        <taxon>Mycolicibacterium</taxon>
    </lineage>
</organism>
<keyword evidence="8" id="KW-1185">Reference proteome</keyword>
<dbReference type="InterPro" id="IPR041664">
    <property type="entry name" value="AAA_16"/>
</dbReference>
<evidence type="ECO:0000256" key="3">
    <source>
        <dbReference type="ARBA" id="ARBA00023125"/>
    </source>
</evidence>
<evidence type="ECO:0000313" key="7">
    <source>
        <dbReference type="EMBL" id="QIV80342.1"/>
    </source>
</evidence>
<dbReference type="SMART" id="SM00862">
    <property type="entry name" value="Trans_reg_C"/>
    <property type="match status" value="1"/>
</dbReference>
<dbReference type="EMBL" id="CP038799">
    <property type="protein sequence ID" value="QIV80342.1"/>
    <property type="molecule type" value="Genomic_DNA"/>
</dbReference>
<dbReference type="SUPFAM" id="SSF46894">
    <property type="entry name" value="C-terminal effector domain of the bipartite response regulators"/>
    <property type="match status" value="1"/>
</dbReference>
<protein>
    <submittedName>
        <fullName evidence="7">Transcriptional regulator</fullName>
    </submittedName>
</protein>
<proteinExistence type="inferred from homology"/>
<dbReference type="RefSeq" id="WP_168141069.1">
    <property type="nucleotide sequence ID" value="NZ_CP038799.1"/>
</dbReference>
<dbReference type="Pfam" id="PF00486">
    <property type="entry name" value="Trans_reg_C"/>
    <property type="match status" value="1"/>
</dbReference>
<name>A0A6H0RYI4_9MYCO</name>
<evidence type="ECO:0000256" key="2">
    <source>
        <dbReference type="ARBA" id="ARBA00023015"/>
    </source>
</evidence>
<dbReference type="SUPFAM" id="SSF52540">
    <property type="entry name" value="P-loop containing nucleoside triphosphate hydrolases"/>
    <property type="match status" value="1"/>
</dbReference>
<dbReference type="GO" id="GO:0000160">
    <property type="term" value="P:phosphorelay signal transduction system"/>
    <property type="evidence" value="ECO:0007669"/>
    <property type="project" value="InterPro"/>
</dbReference>
<dbReference type="InterPro" id="IPR001867">
    <property type="entry name" value="OmpR/PhoB-type_DNA-bd"/>
</dbReference>
<dbReference type="InterPro" id="IPR051677">
    <property type="entry name" value="AfsR-DnrI-RedD_regulator"/>
</dbReference>
<dbReference type="Gene3D" id="1.25.40.10">
    <property type="entry name" value="Tetratricopeptide repeat domain"/>
    <property type="match status" value="1"/>
</dbReference>
<dbReference type="InterPro" id="IPR011990">
    <property type="entry name" value="TPR-like_helical_dom_sf"/>
</dbReference>
<dbReference type="InterPro" id="IPR005158">
    <property type="entry name" value="BTAD"/>
</dbReference>
<dbReference type="KEGG" id="mfre:EXE63_05100"/>
<dbReference type="CDD" id="cd15831">
    <property type="entry name" value="BTAD"/>
    <property type="match status" value="1"/>
</dbReference>